<evidence type="ECO:0000256" key="10">
    <source>
        <dbReference type="ARBA" id="ARBA00023157"/>
    </source>
</evidence>
<evidence type="ECO:0000256" key="6">
    <source>
        <dbReference type="ARBA" id="ARBA00022968"/>
    </source>
</evidence>
<keyword evidence="10" id="KW-1015">Disulfide bond</keyword>
<dbReference type="Pfam" id="PF00777">
    <property type="entry name" value="Glyco_transf_29"/>
    <property type="match status" value="1"/>
</dbReference>
<dbReference type="RefSeq" id="XP_002741712.1">
    <property type="nucleotide sequence ID" value="XM_002741666.1"/>
</dbReference>
<accession>A0A0U2SR37</accession>
<dbReference type="OrthoDB" id="10264956at2759"/>
<evidence type="ECO:0000256" key="12">
    <source>
        <dbReference type="PIRSR" id="PIRSR005557-2"/>
    </source>
</evidence>
<keyword evidence="11" id="KW-0325">Glycoprotein</keyword>
<evidence type="ECO:0000256" key="1">
    <source>
        <dbReference type="ARBA" id="ARBA00004323"/>
    </source>
</evidence>
<evidence type="ECO:0000256" key="4">
    <source>
        <dbReference type="ARBA" id="ARBA00022679"/>
    </source>
</evidence>
<keyword evidence="7 13" id="KW-1133">Transmembrane helix</keyword>
<reference evidence="16" key="2">
    <citation type="submission" date="2025-05" db="UniProtKB">
        <authorList>
            <consortium name="RefSeq"/>
        </authorList>
    </citation>
    <scope>IDENTIFICATION</scope>
    <source>
        <tissue evidence="16">Testes</tissue>
    </source>
</reference>
<dbReference type="KEGG" id="sko:100376449"/>
<sequence length="421" mass="48394">MGKSHRNFILRIRRSPLFWFVTVCFFCTTMIFLMNVYVFSNPANATVKRDVQPFAGGLFKGAASLKMKFKHPVIADLNINKKEAKPAKTNRRLVLQKRMARLVSKLRVWHPNITKVMELQYQIDKYLNGTEFISSQENTPLGSLYNDTFFNKSIVVDDAKRRLLPERSPFASNKRYKTCAVVGNGGILRNSSCGPEIDEYDFVLRSNMQPLEGFEADAGSKVNFTTVSQSLMTTYRLLENEKFVLNFTNLNITKFITALEKYGSSYLLWIPNSKVSNLAFEILQLVQETTKSKVMLFNSKHSQLIQQYLNLTQRSISTGMTLTSIAISLCDEIHLYGFWPFTFNYKGTNLPMHYTENLLWSTYKKYHDFPSEFVQLIKLHYKGVLRLHVEECYDDDGNNDGYVGNNDKKASNSNTMTVQQG</sequence>
<dbReference type="GO" id="GO:0000139">
    <property type="term" value="C:Golgi membrane"/>
    <property type="evidence" value="ECO:0007669"/>
    <property type="project" value="UniProtKB-SubCell"/>
</dbReference>
<evidence type="ECO:0000256" key="8">
    <source>
        <dbReference type="ARBA" id="ARBA00023034"/>
    </source>
</evidence>
<dbReference type="PANTHER" id="PTHR11987">
    <property type="entry name" value="ALPHA-2,8-SIALYLTRANSFERASE"/>
    <property type="match status" value="1"/>
</dbReference>
<keyword evidence="4 14" id="KW-0808">Transferase</keyword>
<keyword evidence="9 13" id="KW-0472">Membrane</keyword>
<dbReference type="EMBL" id="KT876080">
    <property type="protein sequence ID" value="ALR88578.1"/>
    <property type="molecule type" value="mRNA"/>
</dbReference>
<dbReference type="InterPro" id="IPR001675">
    <property type="entry name" value="Glyco_trans_29"/>
</dbReference>
<dbReference type="CDD" id="cd23963">
    <property type="entry name" value="GT29_ST8SIA"/>
    <property type="match status" value="1"/>
</dbReference>
<keyword evidence="15" id="KW-1185">Reference proteome</keyword>
<evidence type="ECO:0000313" key="14">
    <source>
        <dbReference type="EMBL" id="ALR88578.1"/>
    </source>
</evidence>
<dbReference type="InterPro" id="IPR050943">
    <property type="entry name" value="Glycosyltr_29_Sialyltrsf"/>
</dbReference>
<proteinExistence type="evidence at transcript level"/>
<organism evidence="14">
    <name type="scientific">Saccoglossus kowalevskii</name>
    <name type="common">Acorn worm</name>
    <dbReference type="NCBI Taxonomy" id="10224"/>
    <lineage>
        <taxon>Eukaryota</taxon>
        <taxon>Metazoa</taxon>
        <taxon>Hemichordata</taxon>
        <taxon>Enteropneusta</taxon>
        <taxon>Harrimaniidae</taxon>
        <taxon>Saccoglossus</taxon>
    </lineage>
</organism>
<dbReference type="Proteomes" id="UP000694865">
    <property type="component" value="Unplaced"/>
</dbReference>
<evidence type="ECO:0000256" key="11">
    <source>
        <dbReference type="ARBA" id="ARBA00023180"/>
    </source>
</evidence>
<keyword evidence="8" id="KW-0333">Golgi apparatus</keyword>
<evidence type="ECO:0000256" key="5">
    <source>
        <dbReference type="ARBA" id="ARBA00022692"/>
    </source>
</evidence>
<dbReference type="PANTHER" id="PTHR11987:SF53">
    <property type="entry name" value="ALPHA-2,8-SIALYLTRANSFERASE 8F-LIKE"/>
    <property type="match status" value="1"/>
</dbReference>
<dbReference type="GeneID" id="100376449"/>
<dbReference type="Gene3D" id="3.90.1480.20">
    <property type="entry name" value="Glycosyl transferase family 29"/>
    <property type="match status" value="1"/>
</dbReference>
<protein>
    <submittedName>
        <fullName evidence="16">Alpha-2,8-sialyltransferase 8F-like</fullName>
    </submittedName>
    <submittedName>
        <fullName evidence="14">Alpha-28-sialyltransferase 8f-like 313</fullName>
    </submittedName>
</protein>
<evidence type="ECO:0000256" key="9">
    <source>
        <dbReference type="ARBA" id="ARBA00023136"/>
    </source>
</evidence>
<evidence type="ECO:0000313" key="15">
    <source>
        <dbReference type="Proteomes" id="UP000694865"/>
    </source>
</evidence>
<dbReference type="AlphaFoldDB" id="A0A0U2SR37"/>
<dbReference type="GO" id="GO:0003828">
    <property type="term" value="F:alpha-N-acetylneuraminate alpha-2,8-sialyltransferase activity"/>
    <property type="evidence" value="ECO:0007669"/>
    <property type="project" value="TreeGrafter"/>
</dbReference>
<evidence type="ECO:0000256" key="7">
    <source>
        <dbReference type="ARBA" id="ARBA00022989"/>
    </source>
</evidence>
<dbReference type="GO" id="GO:0009311">
    <property type="term" value="P:oligosaccharide metabolic process"/>
    <property type="evidence" value="ECO:0007669"/>
    <property type="project" value="TreeGrafter"/>
</dbReference>
<name>A0A0U2SR37_SACKO</name>
<evidence type="ECO:0000256" key="2">
    <source>
        <dbReference type="ARBA" id="ARBA00006003"/>
    </source>
</evidence>
<keyword evidence="3 14" id="KW-0328">Glycosyltransferase</keyword>
<evidence type="ECO:0000313" key="16">
    <source>
        <dbReference type="RefSeq" id="XP_002741712.1"/>
    </source>
</evidence>
<comment type="similarity">
    <text evidence="2">Belongs to the glycosyltransferase 29 family.</text>
</comment>
<gene>
    <name evidence="16" type="primary">LOC100376449</name>
</gene>
<evidence type="ECO:0000256" key="13">
    <source>
        <dbReference type="SAM" id="Phobius"/>
    </source>
</evidence>
<dbReference type="GO" id="GO:0006491">
    <property type="term" value="P:N-glycan processing"/>
    <property type="evidence" value="ECO:0007669"/>
    <property type="project" value="TreeGrafter"/>
</dbReference>
<dbReference type="InterPro" id="IPR038578">
    <property type="entry name" value="GT29-like_sf"/>
</dbReference>
<dbReference type="InterPro" id="IPR012163">
    <property type="entry name" value="Sialyl_trans"/>
</dbReference>
<comment type="subcellular location">
    <subcellularLocation>
        <location evidence="1">Golgi apparatus membrane</location>
        <topology evidence="1">Single-pass type II membrane protein</topology>
    </subcellularLocation>
</comment>
<keyword evidence="6" id="KW-0735">Signal-anchor</keyword>
<feature type="disulfide bond" evidence="12">
    <location>
        <begin position="179"/>
        <end position="330"/>
    </location>
</feature>
<keyword evidence="5 13" id="KW-0812">Transmembrane</keyword>
<feature type="transmembrane region" description="Helical" evidence="13">
    <location>
        <begin position="16"/>
        <end position="39"/>
    </location>
</feature>
<evidence type="ECO:0000256" key="3">
    <source>
        <dbReference type="ARBA" id="ARBA00022676"/>
    </source>
</evidence>
<reference evidence="14" key="1">
    <citation type="journal article" date="2015" name="Nature">
        <title>Hemichordate genomes and deuterostome origins.</title>
        <authorList>
            <person name="Simakov O."/>
            <person name="Kawashima T."/>
            <person name="Marletaz F."/>
            <person name="Jenkins J."/>
            <person name="Koyanagi R."/>
            <person name="Mitros T."/>
            <person name="Hisata K."/>
            <person name="Bredeson J."/>
            <person name="Shoguchi E."/>
            <person name="Gyoja F."/>
            <person name="Yue J.X."/>
            <person name="Chen Y.C."/>
            <person name="Freeman R.M.Jr."/>
            <person name="Sasaki A."/>
            <person name="Hikosaka-Katayama T."/>
            <person name="Sato A."/>
            <person name="Fujie M."/>
            <person name="Baughman K.W."/>
            <person name="Levine J."/>
            <person name="Gonzalez P."/>
            <person name="Cameron C."/>
            <person name="Fritzenwanker J.H."/>
            <person name="Pani A.M."/>
            <person name="Goto H."/>
            <person name="Kanda M."/>
            <person name="Arakaki N."/>
            <person name="Yamasaki S."/>
            <person name="Qu J."/>
            <person name="Cree A."/>
            <person name="Ding Y."/>
            <person name="Dinh H.H."/>
            <person name="Dugan S."/>
            <person name="Holder M."/>
            <person name="Jhangiani S.N."/>
            <person name="Kovar C.L."/>
            <person name="Lee S.L."/>
            <person name="Lewis L.R."/>
            <person name="Morton D."/>
            <person name="Nazareth L.V."/>
            <person name="Okwuonu G."/>
            <person name="Santibanez J."/>
            <person name="Chen R."/>
            <person name="Richards S."/>
            <person name="Muzny D.M."/>
            <person name="Gillis A."/>
            <person name="Peshkin L."/>
            <person name="Wu M."/>
            <person name="Humphreys T."/>
            <person name="Su Y.H."/>
            <person name="Putnam N.H."/>
            <person name="Schmutz J."/>
            <person name="Fujiyama A."/>
            <person name="Yu J.K."/>
            <person name="Tagawa K."/>
            <person name="Worley K.C."/>
            <person name="Gibbs R.A."/>
            <person name="Kirschner M.W."/>
            <person name="Lowe C.J."/>
            <person name="Satoh N."/>
            <person name="Rokhsar D.S."/>
            <person name="Gerhart J."/>
        </authorList>
    </citation>
    <scope>NUCLEOTIDE SEQUENCE</scope>
</reference>
<dbReference type="PIRSF" id="PIRSF005557">
    <property type="entry name" value="Sialyl_trans"/>
    <property type="match status" value="1"/>
</dbReference>